<gene>
    <name evidence="2" type="ordered locus">Snas_5493</name>
</gene>
<dbReference type="AlphaFoldDB" id="D3PW03"/>
<sequence>MNDSNNETPTCNTNVNDCAPYEAPVYGPRATPSLHAATFVEMESASIYSLGYNLAGRLGDYDRNVELIKGQLTNNTEYDAAQGEVNPIARDKRWVHAVNAANYHTESMKGNAELLKTFRDGMDRLSRLTRIIVNEVGGIDAQNKMTLEDLEAKTGLNKNNATTVDHTYSPGSPTYNTGPGSNRPNI</sequence>
<protein>
    <submittedName>
        <fullName evidence="2">Uncharacterized protein</fullName>
    </submittedName>
</protein>
<feature type="region of interest" description="Disordered" evidence="1">
    <location>
        <begin position="158"/>
        <end position="186"/>
    </location>
</feature>
<evidence type="ECO:0000313" key="3">
    <source>
        <dbReference type="Proteomes" id="UP000000844"/>
    </source>
</evidence>
<evidence type="ECO:0000313" key="2">
    <source>
        <dbReference type="EMBL" id="ADD45124.1"/>
    </source>
</evidence>
<dbReference type="KEGG" id="sna:Snas_5493"/>
<name>D3PW03_STANL</name>
<dbReference type="Proteomes" id="UP000000844">
    <property type="component" value="Chromosome"/>
</dbReference>
<dbReference type="STRING" id="446470.Snas_5493"/>
<organism evidence="2 3">
    <name type="scientific">Stackebrandtia nassauensis (strain DSM 44728 / CIP 108903 / NRRL B-16338 / NBRC 102104 / LLR-40K-21)</name>
    <dbReference type="NCBI Taxonomy" id="446470"/>
    <lineage>
        <taxon>Bacteria</taxon>
        <taxon>Bacillati</taxon>
        <taxon>Actinomycetota</taxon>
        <taxon>Actinomycetes</taxon>
        <taxon>Glycomycetales</taxon>
        <taxon>Glycomycetaceae</taxon>
        <taxon>Stackebrandtia</taxon>
    </lineage>
</organism>
<dbReference type="RefSeq" id="WP_013020695.1">
    <property type="nucleotide sequence ID" value="NC_013947.1"/>
</dbReference>
<proteinExistence type="predicted"/>
<evidence type="ECO:0000256" key="1">
    <source>
        <dbReference type="SAM" id="MobiDB-lite"/>
    </source>
</evidence>
<dbReference type="HOGENOM" id="CLU_1453589_0_0_11"/>
<keyword evidence="3" id="KW-1185">Reference proteome</keyword>
<dbReference type="EMBL" id="CP001778">
    <property type="protein sequence ID" value="ADD45124.1"/>
    <property type="molecule type" value="Genomic_DNA"/>
</dbReference>
<reference evidence="2 3" key="1">
    <citation type="journal article" date="2009" name="Stand. Genomic Sci.">
        <title>Complete genome sequence of Stackebrandtia nassauensis type strain (LLR-40K-21).</title>
        <authorList>
            <person name="Munk C."/>
            <person name="Lapidus A."/>
            <person name="Copeland A."/>
            <person name="Jando M."/>
            <person name="Mayilraj S."/>
            <person name="Glavina Del Rio T."/>
            <person name="Nolan M."/>
            <person name="Chen F."/>
            <person name="Lucas S."/>
            <person name="Tice H."/>
            <person name="Cheng J.F."/>
            <person name="Han C."/>
            <person name="Detter J.C."/>
            <person name="Bruce D."/>
            <person name="Goodwin L."/>
            <person name="Chain P."/>
            <person name="Pitluck S."/>
            <person name="Goker M."/>
            <person name="Ovchinikova G."/>
            <person name="Pati A."/>
            <person name="Ivanova N."/>
            <person name="Mavromatis K."/>
            <person name="Chen A."/>
            <person name="Palaniappan K."/>
            <person name="Land M."/>
            <person name="Hauser L."/>
            <person name="Chang Y.J."/>
            <person name="Jeffries C.D."/>
            <person name="Bristow J."/>
            <person name="Eisen J.A."/>
            <person name="Markowitz V."/>
            <person name="Hugenholtz P."/>
            <person name="Kyrpides N.C."/>
            <person name="Klenk H.P."/>
        </authorList>
    </citation>
    <scope>NUCLEOTIDE SEQUENCE [LARGE SCALE GENOMIC DNA]</scope>
    <source>
        <strain evidence="3">DSM 44728 / CIP 108903 / NRRL B-16338 / NBRC 102104 / LLR-40K-21</strain>
    </source>
</reference>
<accession>D3PW03</accession>